<evidence type="ECO:0000256" key="1">
    <source>
        <dbReference type="SAM" id="Phobius"/>
    </source>
</evidence>
<reference evidence="2" key="2">
    <citation type="submission" date="2020-06" db="EMBL/GenBank/DDBJ databases">
        <title>Helianthus annuus Genome sequencing and assembly Release 2.</title>
        <authorList>
            <person name="Gouzy J."/>
            <person name="Langlade N."/>
            <person name="Munos S."/>
        </authorList>
    </citation>
    <scope>NUCLEOTIDE SEQUENCE</scope>
    <source>
        <tissue evidence="2">Leaves</tissue>
    </source>
</reference>
<reference evidence="2" key="1">
    <citation type="journal article" date="2017" name="Nature">
        <title>The sunflower genome provides insights into oil metabolism, flowering and Asterid evolution.</title>
        <authorList>
            <person name="Badouin H."/>
            <person name="Gouzy J."/>
            <person name="Grassa C.J."/>
            <person name="Murat F."/>
            <person name="Staton S.E."/>
            <person name="Cottret L."/>
            <person name="Lelandais-Briere C."/>
            <person name="Owens G.L."/>
            <person name="Carrere S."/>
            <person name="Mayjonade B."/>
            <person name="Legrand L."/>
            <person name="Gill N."/>
            <person name="Kane N.C."/>
            <person name="Bowers J.E."/>
            <person name="Hubner S."/>
            <person name="Bellec A."/>
            <person name="Berard A."/>
            <person name="Berges H."/>
            <person name="Blanchet N."/>
            <person name="Boniface M.C."/>
            <person name="Brunel D."/>
            <person name="Catrice O."/>
            <person name="Chaidir N."/>
            <person name="Claudel C."/>
            <person name="Donnadieu C."/>
            <person name="Faraut T."/>
            <person name="Fievet G."/>
            <person name="Helmstetter N."/>
            <person name="King M."/>
            <person name="Knapp S.J."/>
            <person name="Lai Z."/>
            <person name="Le Paslier M.C."/>
            <person name="Lippi Y."/>
            <person name="Lorenzon L."/>
            <person name="Mandel J.R."/>
            <person name="Marage G."/>
            <person name="Marchand G."/>
            <person name="Marquand E."/>
            <person name="Bret-Mestries E."/>
            <person name="Morien E."/>
            <person name="Nambeesan S."/>
            <person name="Nguyen T."/>
            <person name="Pegot-Espagnet P."/>
            <person name="Pouilly N."/>
            <person name="Raftis F."/>
            <person name="Sallet E."/>
            <person name="Schiex T."/>
            <person name="Thomas J."/>
            <person name="Vandecasteele C."/>
            <person name="Vares D."/>
            <person name="Vear F."/>
            <person name="Vautrin S."/>
            <person name="Crespi M."/>
            <person name="Mangin B."/>
            <person name="Burke J.M."/>
            <person name="Salse J."/>
            <person name="Munos S."/>
            <person name="Vincourt P."/>
            <person name="Rieseberg L.H."/>
            <person name="Langlade N.B."/>
        </authorList>
    </citation>
    <scope>NUCLEOTIDE SEQUENCE</scope>
    <source>
        <tissue evidence="2">Leaves</tissue>
    </source>
</reference>
<dbReference type="AlphaFoldDB" id="A0A9K3JQQ0"/>
<sequence length="55" mass="5991">MQLAKHQRISISSISSGSIWKLICCLAALMLIAGEFFSLRAMLHSISSDSSGFVF</sequence>
<feature type="transmembrane region" description="Helical" evidence="1">
    <location>
        <begin position="20"/>
        <end position="43"/>
    </location>
</feature>
<dbReference type="Gramene" id="mRNA:HanXRQr2_Chr02g0075281">
    <property type="protein sequence ID" value="mRNA:HanXRQr2_Chr02g0075281"/>
    <property type="gene ID" value="HanXRQr2_Chr02g0075281"/>
</dbReference>
<keyword evidence="3" id="KW-1185">Reference proteome</keyword>
<dbReference type="EMBL" id="MNCJ02000317">
    <property type="protein sequence ID" value="KAF5819228.1"/>
    <property type="molecule type" value="Genomic_DNA"/>
</dbReference>
<evidence type="ECO:0000313" key="3">
    <source>
        <dbReference type="Proteomes" id="UP000215914"/>
    </source>
</evidence>
<organism evidence="2 3">
    <name type="scientific">Helianthus annuus</name>
    <name type="common">Common sunflower</name>
    <dbReference type="NCBI Taxonomy" id="4232"/>
    <lineage>
        <taxon>Eukaryota</taxon>
        <taxon>Viridiplantae</taxon>
        <taxon>Streptophyta</taxon>
        <taxon>Embryophyta</taxon>
        <taxon>Tracheophyta</taxon>
        <taxon>Spermatophyta</taxon>
        <taxon>Magnoliopsida</taxon>
        <taxon>eudicotyledons</taxon>
        <taxon>Gunneridae</taxon>
        <taxon>Pentapetalae</taxon>
        <taxon>asterids</taxon>
        <taxon>campanulids</taxon>
        <taxon>Asterales</taxon>
        <taxon>Asteraceae</taxon>
        <taxon>Asteroideae</taxon>
        <taxon>Heliantheae alliance</taxon>
        <taxon>Heliantheae</taxon>
        <taxon>Helianthus</taxon>
    </lineage>
</organism>
<evidence type="ECO:0000313" key="2">
    <source>
        <dbReference type="EMBL" id="KAF5819228.1"/>
    </source>
</evidence>
<gene>
    <name evidence="2" type="ORF">HanXRQr2_Chr02g0075281</name>
</gene>
<dbReference type="Proteomes" id="UP000215914">
    <property type="component" value="Unassembled WGS sequence"/>
</dbReference>
<keyword evidence="1" id="KW-1133">Transmembrane helix</keyword>
<proteinExistence type="predicted"/>
<accession>A0A9K3JQQ0</accession>
<name>A0A9K3JQQ0_HELAN</name>
<protein>
    <submittedName>
        <fullName evidence="2">Uncharacterized protein</fullName>
    </submittedName>
</protein>
<keyword evidence="1" id="KW-0472">Membrane</keyword>
<comment type="caution">
    <text evidence="2">The sequence shown here is derived from an EMBL/GenBank/DDBJ whole genome shotgun (WGS) entry which is preliminary data.</text>
</comment>
<keyword evidence="1" id="KW-0812">Transmembrane</keyword>